<proteinExistence type="predicted"/>
<gene>
    <name evidence="1" type="ORF">PLOB_00005375</name>
</gene>
<comment type="caution">
    <text evidence="1">The sequence shown here is derived from an EMBL/GenBank/DDBJ whole genome shotgun (WGS) entry which is preliminary data.</text>
</comment>
<keyword evidence="2" id="KW-1185">Reference proteome</keyword>
<evidence type="ECO:0000313" key="2">
    <source>
        <dbReference type="Proteomes" id="UP001159405"/>
    </source>
</evidence>
<organism evidence="1 2">
    <name type="scientific">Porites lobata</name>
    <dbReference type="NCBI Taxonomy" id="104759"/>
    <lineage>
        <taxon>Eukaryota</taxon>
        <taxon>Metazoa</taxon>
        <taxon>Cnidaria</taxon>
        <taxon>Anthozoa</taxon>
        <taxon>Hexacorallia</taxon>
        <taxon>Scleractinia</taxon>
        <taxon>Fungiina</taxon>
        <taxon>Poritidae</taxon>
        <taxon>Porites</taxon>
    </lineage>
</organism>
<protein>
    <submittedName>
        <fullName evidence="1">Uncharacterized protein</fullName>
    </submittedName>
</protein>
<accession>A0ABN8QIC2</accession>
<reference evidence="1 2" key="1">
    <citation type="submission" date="2022-05" db="EMBL/GenBank/DDBJ databases">
        <authorList>
            <consortium name="Genoscope - CEA"/>
            <person name="William W."/>
        </authorList>
    </citation>
    <scope>NUCLEOTIDE SEQUENCE [LARGE SCALE GENOMIC DNA]</scope>
</reference>
<dbReference type="Proteomes" id="UP001159405">
    <property type="component" value="Unassembled WGS sequence"/>
</dbReference>
<evidence type="ECO:0000313" key="1">
    <source>
        <dbReference type="EMBL" id="CAH3162531.1"/>
    </source>
</evidence>
<feature type="non-terminal residue" evidence="1">
    <location>
        <position position="154"/>
    </location>
</feature>
<name>A0ABN8QIC2_9CNID</name>
<sequence>MAEASGSSSKPKKSVPPLLSDLLDLAIFSFACQSGLRSHHKIRGDPVVEGVAAFFGRLISCSNPETLVEFDRFSPARLGKWEPQTEPTKELRTLISSRLKIAKSNEAIREWQPSVPSIVHDKKQSFSEAEDRVKTKFFPKCWRCSRRCAFCIAK</sequence>
<dbReference type="EMBL" id="CALNXK010000123">
    <property type="protein sequence ID" value="CAH3162531.1"/>
    <property type="molecule type" value="Genomic_DNA"/>
</dbReference>